<keyword evidence="3" id="KW-1185">Reference proteome</keyword>
<accession>A0ABY4WE88</accession>
<feature type="region of interest" description="Disordered" evidence="1">
    <location>
        <begin position="28"/>
        <end position="51"/>
    </location>
</feature>
<sequence>MTTSHSDPGQLAEMSDDEYRQALRDFAGVGEDSLQNGQVTENGEPALHERI</sequence>
<protein>
    <submittedName>
        <fullName evidence="2">Uncharacterized protein</fullName>
    </submittedName>
</protein>
<dbReference type="Proteomes" id="UP001056500">
    <property type="component" value="Chromosome"/>
</dbReference>
<gene>
    <name evidence="2" type="ORF">NDK47_23500</name>
</gene>
<evidence type="ECO:0000313" key="3">
    <source>
        <dbReference type="Proteomes" id="UP001056500"/>
    </source>
</evidence>
<organism evidence="2 3">
    <name type="scientific">Brevibacillus ruminantium</name>
    <dbReference type="NCBI Taxonomy" id="2950604"/>
    <lineage>
        <taxon>Bacteria</taxon>
        <taxon>Bacillati</taxon>
        <taxon>Bacillota</taxon>
        <taxon>Bacilli</taxon>
        <taxon>Bacillales</taxon>
        <taxon>Paenibacillaceae</taxon>
        <taxon>Brevibacillus</taxon>
    </lineage>
</organism>
<proteinExistence type="predicted"/>
<evidence type="ECO:0000256" key="1">
    <source>
        <dbReference type="SAM" id="MobiDB-lite"/>
    </source>
</evidence>
<dbReference type="RefSeq" id="WP_251872161.1">
    <property type="nucleotide sequence ID" value="NZ_CP098755.1"/>
</dbReference>
<evidence type="ECO:0000313" key="2">
    <source>
        <dbReference type="EMBL" id="USG65054.1"/>
    </source>
</evidence>
<reference evidence="2" key="1">
    <citation type="submission" date="2022-06" db="EMBL/GenBank/DDBJ databases">
        <title>Genome sequencing of Brevibacillus sp. BB3-R1.</title>
        <authorList>
            <person name="Heo J."/>
            <person name="Lee D."/>
            <person name="Won M."/>
            <person name="Han B.-H."/>
            <person name="Hong S.-B."/>
            <person name="Kwon S.-W."/>
        </authorList>
    </citation>
    <scope>NUCLEOTIDE SEQUENCE</scope>
    <source>
        <strain evidence="2">BB3-R1</strain>
    </source>
</reference>
<dbReference type="EMBL" id="CP098755">
    <property type="protein sequence ID" value="USG65054.1"/>
    <property type="molecule type" value="Genomic_DNA"/>
</dbReference>
<name>A0ABY4WE88_9BACL</name>